<feature type="domain" description="Methyltransferase" evidence="3">
    <location>
        <begin position="45"/>
        <end position="157"/>
    </location>
</feature>
<dbReference type="CDD" id="cd02440">
    <property type="entry name" value="AdoMet_MTases"/>
    <property type="match status" value="1"/>
</dbReference>
<keyword evidence="2" id="KW-0808">Transferase</keyword>
<proteinExistence type="predicted"/>
<dbReference type="InterPro" id="IPR029063">
    <property type="entry name" value="SAM-dependent_MTases_sf"/>
</dbReference>
<dbReference type="EMBL" id="MFAU01000054">
    <property type="protein sequence ID" value="OGD83277.1"/>
    <property type="molecule type" value="Genomic_DNA"/>
</dbReference>
<dbReference type="InterPro" id="IPR051052">
    <property type="entry name" value="Diverse_substrate_MTase"/>
</dbReference>
<accession>A0A1F5FUI6</accession>
<dbReference type="PANTHER" id="PTHR44942:SF4">
    <property type="entry name" value="METHYLTRANSFERASE TYPE 11 DOMAIN-CONTAINING PROTEIN"/>
    <property type="match status" value="1"/>
</dbReference>
<gene>
    <name evidence="4" type="ORF">A2165_03760</name>
</gene>
<dbReference type="InterPro" id="IPR025714">
    <property type="entry name" value="Methyltranfer_dom"/>
</dbReference>
<organism evidence="4 5">
    <name type="scientific">Candidatus Curtissbacteria bacterium RBG_13_40_7</name>
    <dbReference type="NCBI Taxonomy" id="1797706"/>
    <lineage>
        <taxon>Bacteria</taxon>
        <taxon>Candidatus Curtissiibacteriota</taxon>
    </lineage>
</organism>
<dbReference type="Pfam" id="PF13847">
    <property type="entry name" value="Methyltransf_31"/>
    <property type="match status" value="1"/>
</dbReference>
<dbReference type="GO" id="GO:0032259">
    <property type="term" value="P:methylation"/>
    <property type="evidence" value="ECO:0007669"/>
    <property type="project" value="UniProtKB-KW"/>
</dbReference>
<keyword evidence="1" id="KW-0489">Methyltransferase</keyword>
<protein>
    <recommendedName>
        <fullName evidence="3">Methyltransferase domain-containing protein</fullName>
    </recommendedName>
</protein>
<evidence type="ECO:0000256" key="2">
    <source>
        <dbReference type="ARBA" id="ARBA00022679"/>
    </source>
</evidence>
<dbReference type="GO" id="GO:0008168">
    <property type="term" value="F:methyltransferase activity"/>
    <property type="evidence" value="ECO:0007669"/>
    <property type="project" value="UniProtKB-KW"/>
</dbReference>
<evidence type="ECO:0000256" key="1">
    <source>
        <dbReference type="ARBA" id="ARBA00022603"/>
    </source>
</evidence>
<dbReference type="SUPFAM" id="SSF53335">
    <property type="entry name" value="S-adenosyl-L-methionine-dependent methyltransferases"/>
    <property type="match status" value="1"/>
</dbReference>
<evidence type="ECO:0000259" key="3">
    <source>
        <dbReference type="Pfam" id="PF13847"/>
    </source>
</evidence>
<dbReference type="PANTHER" id="PTHR44942">
    <property type="entry name" value="METHYLTRANSF_11 DOMAIN-CONTAINING PROTEIN"/>
    <property type="match status" value="1"/>
</dbReference>
<dbReference type="AlphaFoldDB" id="A0A1F5FUI6"/>
<dbReference type="Proteomes" id="UP000179252">
    <property type="component" value="Unassembled WGS sequence"/>
</dbReference>
<evidence type="ECO:0000313" key="4">
    <source>
        <dbReference type="EMBL" id="OGD83277.1"/>
    </source>
</evidence>
<sequence>MDADQDSISRYFEGLYRAGQKPWTLHDPGSLLESFFDKLKEEFGNAKVLDIGCGNGWISLMVAKRGHQVWGIDSSETAILEAKGLSEKANVSNLTHFEVGNALDLPYKDNFFEGLVDRGLFHHILPKNRNLYLENIKRVLKPESLVYLSVFSMENPEGIGQRFTKDKIESIFGEIFSIDTYDEDPFPPDSPAHLLHFILRRK</sequence>
<reference evidence="4 5" key="1">
    <citation type="journal article" date="2016" name="Nat. Commun.">
        <title>Thousands of microbial genomes shed light on interconnected biogeochemical processes in an aquifer system.</title>
        <authorList>
            <person name="Anantharaman K."/>
            <person name="Brown C.T."/>
            <person name="Hug L.A."/>
            <person name="Sharon I."/>
            <person name="Castelle C.J."/>
            <person name="Probst A.J."/>
            <person name="Thomas B.C."/>
            <person name="Singh A."/>
            <person name="Wilkins M.J."/>
            <person name="Karaoz U."/>
            <person name="Brodie E.L."/>
            <person name="Williams K.H."/>
            <person name="Hubbard S.S."/>
            <person name="Banfield J.F."/>
        </authorList>
    </citation>
    <scope>NUCLEOTIDE SEQUENCE [LARGE SCALE GENOMIC DNA]</scope>
</reference>
<evidence type="ECO:0000313" key="5">
    <source>
        <dbReference type="Proteomes" id="UP000179252"/>
    </source>
</evidence>
<name>A0A1F5FUI6_9BACT</name>
<comment type="caution">
    <text evidence="4">The sequence shown here is derived from an EMBL/GenBank/DDBJ whole genome shotgun (WGS) entry which is preliminary data.</text>
</comment>
<dbReference type="Gene3D" id="3.40.50.150">
    <property type="entry name" value="Vaccinia Virus protein VP39"/>
    <property type="match status" value="1"/>
</dbReference>